<comment type="subcellular location">
    <subcellularLocation>
        <location evidence="2 17 18">Cytoplasm</location>
    </subcellularLocation>
</comment>
<name>A0A1H2Q6H3_9BACI</name>
<dbReference type="Gene3D" id="3.40.1190.10">
    <property type="entry name" value="Mur-like, catalytic domain"/>
    <property type="match status" value="1"/>
</dbReference>
<evidence type="ECO:0000256" key="17">
    <source>
        <dbReference type="HAMAP-Rule" id="MF_00639"/>
    </source>
</evidence>
<evidence type="ECO:0000313" key="22">
    <source>
        <dbReference type="Proteomes" id="UP000199488"/>
    </source>
</evidence>
<keyword evidence="8 17" id="KW-0436">Ligase</keyword>
<evidence type="ECO:0000256" key="6">
    <source>
        <dbReference type="ARBA" id="ARBA00015655"/>
    </source>
</evidence>
<dbReference type="Gene3D" id="3.90.190.20">
    <property type="entry name" value="Mur ligase, C-terminal domain"/>
    <property type="match status" value="1"/>
</dbReference>
<dbReference type="InterPro" id="IPR005762">
    <property type="entry name" value="MurD"/>
</dbReference>
<evidence type="ECO:0000256" key="11">
    <source>
        <dbReference type="ARBA" id="ARBA00022960"/>
    </source>
</evidence>
<dbReference type="EC" id="6.3.2.9" evidence="5 17"/>
<comment type="similarity">
    <text evidence="4 17">Belongs to the MurCDEF family.</text>
</comment>
<dbReference type="HAMAP" id="MF_00639">
    <property type="entry name" value="MurD"/>
    <property type="match status" value="1"/>
</dbReference>
<evidence type="ECO:0000259" key="19">
    <source>
        <dbReference type="Pfam" id="PF02875"/>
    </source>
</evidence>
<keyword evidence="7 17" id="KW-0963">Cytoplasm</keyword>
<evidence type="ECO:0000256" key="5">
    <source>
        <dbReference type="ARBA" id="ARBA00012212"/>
    </source>
</evidence>
<feature type="domain" description="Mur ligase C-terminal" evidence="19">
    <location>
        <begin position="314"/>
        <end position="427"/>
    </location>
</feature>
<evidence type="ECO:0000256" key="14">
    <source>
        <dbReference type="ARBA" id="ARBA00030398"/>
    </source>
</evidence>
<keyword evidence="10 17" id="KW-0067">ATP-binding</keyword>
<evidence type="ECO:0000256" key="18">
    <source>
        <dbReference type="RuleBase" id="RU003664"/>
    </source>
</evidence>
<dbReference type="UniPathway" id="UPA00219"/>
<dbReference type="AlphaFoldDB" id="A0A1H2Q6H3"/>
<evidence type="ECO:0000313" key="21">
    <source>
        <dbReference type="EMBL" id="SDW02807.1"/>
    </source>
</evidence>
<evidence type="ECO:0000256" key="10">
    <source>
        <dbReference type="ARBA" id="ARBA00022840"/>
    </source>
</evidence>
<dbReference type="GO" id="GO:0009252">
    <property type="term" value="P:peptidoglycan biosynthetic process"/>
    <property type="evidence" value="ECO:0007669"/>
    <property type="project" value="UniProtKB-UniRule"/>
</dbReference>
<dbReference type="Pfam" id="PF21799">
    <property type="entry name" value="MurD-like_N"/>
    <property type="match status" value="1"/>
</dbReference>
<dbReference type="GO" id="GO:0008764">
    <property type="term" value="F:UDP-N-acetylmuramoylalanine-D-glutamate ligase activity"/>
    <property type="evidence" value="ECO:0007669"/>
    <property type="project" value="UniProtKB-UniRule"/>
</dbReference>
<dbReference type="InterPro" id="IPR013221">
    <property type="entry name" value="Mur_ligase_cen"/>
</dbReference>
<dbReference type="Proteomes" id="UP000199488">
    <property type="component" value="Unassembled WGS sequence"/>
</dbReference>
<sequence length="451" mass="49544">MDRLEEYKGKKVLVVGLAKSGLAAAKLLHRSGAEVTVNDGTEAEEGDAKIQELENLGIRLITGSHPVSLLEEPFSVIVKNPGIPYHHPFIKKALEKQFNIITEIELAAELCEGTMMAITGSNGKTTTTSLIQAIFKNDHREAAVAGNIGNVACEVAPQIKKDQIMVTEVSSFQLKGTRQFRPKVGVLLNLFDAHLDYHGSRNDYEHSKAKLFQNMTAEDTAVYNYDQKEVKRIAENSGAALVPFSTESVCENGAYIKGGMFYYKTEPVMAVERASLPGAHNKENMLAAIAAAKVLGASNKAIDLALSDFHGIEHRLQFSGIVNGRKIYNDSKATNMLSTQKAIEAFEEPVVLLAGGLDRGNTFDDLIESFRKIKAIVAYGETRDKLAASAQEAGVNEIHRTEFLADAVDKSFQLSESGDVLLLSPACASWDQFRTFEERGRTFMEYVEKYK</sequence>
<dbReference type="GO" id="GO:0071555">
    <property type="term" value="P:cell wall organization"/>
    <property type="evidence" value="ECO:0007669"/>
    <property type="project" value="UniProtKB-KW"/>
</dbReference>
<keyword evidence="17 18" id="KW-0132">Cell division</keyword>
<dbReference type="InterPro" id="IPR004101">
    <property type="entry name" value="Mur_ligase_C"/>
</dbReference>
<evidence type="ECO:0000256" key="2">
    <source>
        <dbReference type="ARBA" id="ARBA00004496"/>
    </source>
</evidence>
<evidence type="ECO:0000256" key="9">
    <source>
        <dbReference type="ARBA" id="ARBA00022741"/>
    </source>
</evidence>
<dbReference type="Pfam" id="PF02875">
    <property type="entry name" value="Mur_ligase_C"/>
    <property type="match status" value="1"/>
</dbReference>
<dbReference type="SUPFAM" id="SSF53623">
    <property type="entry name" value="MurD-like peptide ligases, catalytic domain"/>
    <property type="match status" value="1"/>
</dbReference>
<evidence type="ECO:0000256" key="13">
    <source>
        <dbReference type="ARBA" id="ARBA00023316"/>
    </source>
</evidence>
<keyword evidence="17 18" id="KW-0131">Cell cycle</keyword>
<dbReference type="Gene3D" id="3.40.50.720">
    <property type="entry name" value="NAD(P)-binding Rossmann-like Domain"/>
    <property type="match status" value="1"/>
</dbReference>
<evidence type="ECO:0000256" key="8">
    <source>
        <dbReference type="ARBA" id="ARBA00022598"/>
    </source>
</evidence>
<evidence type="ECO:0000256" key="12">
    <source>
        <dbReference type="ARBA" id="ARBA00022984"/>
    </source>
</evidence>
<keyword evidence="12 17" id="KW-0573">Peptidoglycan synthesis</keyword>
<organism evidence="21 22">
    <name type="scientific">Marinococcus luteus</name>
    <dbReference type="NCBI Taxonomy" id="1122204"/>
    <lineage>
        <taxon>Bacteria</taxon>
        <taxon>Bacillati</taxon>
        <taxon>Bacillota</taxon>
        <taxon>Bacilli</taxon>
        <taxon>Bacillales</taxon>
        <taxon>Bacillaceae</taxon>
        <taxon>Marinococcus</taxon>
    </lineage>
</organism>
<evidence type="ECO:0000256" key="7">
    <source>
        <dbReference type="ARBA" id="ARBA00022490"/>
    </source>
</evidence>
<dbReference type="NCBIfam" id="TIGR01087">
    <property type="entry name" value="murD"/>
    <property type="match status" value="1"/>
</dbReference>
<reference evidence="21 22" key="1">
    <citation type="submission" date="2016-10" db="EMBL/GenBank/DDBJ databases">
        <authorList>
            <person name="de Groot N.N."/>
        </authorList>
    </citation>
    <scope>NUCLEOTIDE SEQUENCE [LARGE SCALE GENOMIC DNA]</scope>
    <source>
        <strain evidence="21 22">DSM 23126</strain>
    </source>
</reference>
<dbReference type="RefSeq" id="WP_091610209.1">
    <property type="nucleotide sequence ID" value="NZ_FNNC01000001.1"/>
</dbReference>
<dbReference type="GO" id="GO:0051301">
    <property type="term" value="P:cell division"/>
    <property type="evidence" value="ECO:0007669"/>
    <property type="project" value="UniProtKB-KW"/>
</dbReference>
<dbReference type="STRING" id="1122204.SAMN05421781_0178"/>
<dbReference type="CDD" id="cd02440">
    <property type="entry name" value="AdoMet_MTases"/>
    <property type="match status" value="1"/>
</dbReference>
<accession>A0A1H2Q6H3</accession>
<dbReference type="Pfam" id="PF08245">
    <property type="entry name" value="Mur_ligase_M"/>
    <property type="match status" value="1"/>
</dbReference>
<dbReference type="PANTHER" id="PTHR43692:SF1">
    <property type="entry name" value="UDP-N-ACETYLMURAMOYLALANINE--D-GLUTAMATE LIGASE"/>
    <property type="match status" value="1"/>
</dbReference>
<dbReference type="PANTHER" id="PTHR43692">
    <property type="entry name" value="UDP-N-ACETYLMURAMOYLALANINE--D-GLUTAMATE LIGASE"/>
    <property type="match status" value="1"/>
</dbReference>
<evidence type="ECO:0000256" key="15">
    <source>
        <dbReference type="ARBA" id="ARBA00032324"/>
    </source>
</evidence>
<keyword evidence="22" id="KW-1185">Reference proteome</keyword>
<dbReference type="InterPro" id="IPR036565">
    <property type="entry name" value="Mur-like_cat_sf"/>
</dbReference>
<keyword evidence="13 17" id="KW-0961">Cell wall biogenesis/degradation</keyword>
<dbReference type="GO" id="GO:0008360">
    <property type="term" value="P:regulation of cell shape"/>
    <property type="evidence" value="ECO:0007669"/>
    <property type="project" value="UniProtKB-KW"/>
</dbReference>
<evidence type="ECO:0000259" key="20">
    <source>
        <dbReference type="Pfam" id="PF08245"/>
    </source>
</evidence>
<evidence type="ECO:0000256" key="4">
    <source>
        <dbReference type="ARBA" id="ARBA00010416"/>
    </source>
</evidence>
<proteinExistence type="inferred from homology"/>
<feature type="binding site" evidence="17">
    <location>
        <begin position="120"/>
        <end position="126"/>
    </location>
    <ligand>
        <name>ATP</name>
        <dbReference type="ChEBI" id="CHEBI:30616"/>
    </ligand>
</feature>
<evidence type="ECO:0000256" key="3">
    <source>
        <dbReference type="ARBA" id="ARBA00004752"/>
    </source>
</evidence>
<feature type="domain" description="Mur ligase central" evidence="20">
    <location>
        <begin position="118"/>
        <end position="292"/>
    </location>
</feature>
<dbReference type="InterPro" id="IPR036615">
    <property type="entry name" value="Mur_ligase_C_dom_sf"/>
</dbReference>
<keyword evidence="11 17" id="KW-0133">Cell shape</keyword>
<dbReference type="EMBL" id="FNNC01000001">
    <property type="protein sequence ID" value="SDW02807.1"/>
    <property type="molecule type" value="Genomic_DNA"/>
</dbReference>
<comment type="pathway">
    <text evidence="3 17 18">Cell wall biogenesis; peptidoglycan biosynthesis.</text>
</comment>
<dbReference type="GO" id="GO:0005737">
    <property type="term" value="C:cytoplasm"/>
    <property type="evidence" value="ECO:0007669"/>
    <property type="project" value="UniProtKB-SubCell"/>
</dbReference>
<dbReference type="SUPFAM" id="SSF53244">
    <property type="entry name" value="MurD-like peptide ligases, peptide-binding domain"/>
    <property type="match status" value="1"/>
</dbReference>
<gene>
    <name evidence="17" type="primary">murD</name>
    <name evidence="21" type="ORF">SAMN05421781_0178</name>
</gene>
<dbReference type="GO" id="GO:0005524">
    <property type="term" value="F:ATP binding"/>
    <property type="evidence" value="ECO:0007669"/>
    <property type="project" value="UniProtKB-UniRule"/>
</dbReference>
<protein>
    <recommendedName>
        <fullName evidence="6 17">UDP-N-acetylmuramoylalanine--D-glutamate ligase</fullName>
        <ecNumber evidence="5 17">6.3.2.9</ecNumber>
    </recommendedName>
    <alternativeName>
        <fullName evidence="15 17">D-glutamic acid-adding enzyme</fullName>
    </alternativeName>
    <alternativeName>
        <fullName evidence="14 17">UDP-N-acetylmuramoyl-L-alanyl-D-glutamate synthetase</fullName>
    </alternativeName>
</protein>
<comment type="function">
    <text evidence="1 17 18">Cell wall formation. Catalyzes the addition of glutamate to the nucleotide precursor UDP-N-acetylmuramoyl-L-alanine (UMA).</text>
</comment>
<dbReference type="SUPFAM" id="SSF51984">
    <property type="entry name" value="MurCD N-terminal domain"/>
    <property type="match status" value="1"/>
</dbReference>
<comment type="catalytic activity">
    <reaction evidence="16 17 18">
        <text>UDP-N-acetyl-alpha-D-muramoyl-L-alanine + D-glutamate + ATP = UDP-N-acetyl-alpha-D-muramoyl-L-alanyl-D-glutamate + ADP + phosphate + H(+)</text>
        <dbReference type="Rhea" id="RHEA:16429"/>
        <dbReference type="ChEBI" id="CHEBI:15378"/>
        <dbReference type="ChEBI" id="CHEBI:29986"/>
        <dbReference type="ChEBI" id="CHEBI:30616"/>
        <dbReference type="ChEBI" id="CHEBI:43474"/>
        <dbReference type="ChEBI" id="CHEBI:83898"/>
        <dbReference type="ChEBI" id="CHEBI:83900"/>
        <dbReference type="ChEBI" id="CHEBI:456216"/>
        <dbReference type="EC" id="6.3.2.9"/>
    </reaction>
</comment>
<keyword evidence="9 17" id="KW-0547">Nucleotide-binding</keyword>
<evidence type="ECO:0000256" key="16">
    <source>
        <dbReference type="ARBA" id="ARBA00047632"/>
    </source>
</evidence>
<dbReference type="OrthoDB" id="9809796at2"/>
<evidence type="ECO:0000256" key="1">
    <source>
        <dbReference type="ARBA" id="ARBA00002734"/>
    </source>
</evidence>